<protein>
    <submittedName>
        <fullName evidence="2">Uncharacterized protein</fullName>
    </submittedName>
</protein>
<dbReference type="AlphaFoldDB" id="A0A7C8RKN3"/>
<evidence type="ECO:0000256" key="1">
    <source>
        <dbReference type="SAM" id="MobiDB-lite"/>
    </source>
</evidence>
<reference evidence="2 3" key="1">
    <citation type="submission" date="2020-01" db="EMBL/GenBank/DDBJ databases">
        <authorList>
            <person name="Palmer J.M."/>
        </authorList>
    </citation>
    <scope>NUCLEOTIDE SEQUENCE [LARGE SCALE GENOMIC DNA]</scope>
    <source>
        <strain evidence="2 3">TWF970</strain>
    </source>
</reference>
<comment type="caution">
    <text evidence="2">The sequence shown here is derived from an EMBL/GenBank/DDBJ whole genome shotgun (WGS) entry which is preliminary data.</text>
</comment>
<feature type="compositionally biased region" description="Basic and acidic residues" evidence="1">
    <location>
        <begin position="35"/>
        <end position="44"/>
    </location>
</feature>
<dbReference type="OrthoDB" id="5415741at2759"/>
<evidence type="ECO:0000313" key="3">
    <source>
        <dbReference type="Proteomes" id="UP000474640"/>
    </source>
</evidence>
<gene>
    <name evidence="2" type="ORF">TWF970_000734</name>
</gene>
<sequence>MAEIAIAVVNELAEPAAREDWELLTAMRHADFKNKSRRRPEWKFTKSSGALTRENKKESLKA</sequence>
<organism evidence="2 3">
    <name type="scientific">Orbilia oligospora</name>
    <name type="common">Nematode-trapping fungus</name>
    <name type="synonym">Arthrobotrys oligospora</name>
    <dbReference type="NCBI Taxonomy" id="2813651"/>
    <lineage>
        <taxon>Eukaryota</taxon>
        <taxon>Fungi</taxon>
        <taxon>Dikarya</taxon>
        <taxon>Ascomycota</taxon>
        <taxon>Pezizomycotina</taxon>
        <taxon>Orbiliomycetes</taxon>
        <taxon>Orbiliales</taxon>
        <taxon>Orbiliaceae</taxon>
        <taxon>Orbilia</taxon>
    </lineage>
</organism>
<feature type="region of interest" description="Disordered" evidence="1">
    <location>
        <begin position="35"/>
        <end position="62"/>
    </location>
</feature>
<evidence type="ECO:0000313" key="2">
    <source>
        <dbReference type="EMBL" id="KAF3291520.1"/>
    </source>
</evidence>
<accession>A0A7C8RKN3</accession>
<name>A0A7C8RKN3_ORBOL</name>
<dbReference type="Proteomes" id="UP000474640">
    <property type="component" value="Unassembled WGS sequence"/>
</dbReference>
<dbReference type="EMBL" id="JAABOJ010000001">
    <property type="protein sequence ID" value="KAF3291520.1"/>
    <property type="molecule type" value="Genomic_DNA"/>
</dbReference>
<proteinExistence type="predicted"/>
<feature type="compositionally biased region" description="Basic and acidic residues" evidence="1">
    <location>
        <begin position="53"/>
        <end position="62"/>
    </location>
</feature>